<dbReference type="InterPro" id="IPR036412">
    <property type="entry name" value="HAD-like_sf"/>
</dbReference>
<evidence type="ECO:0000313" key="2">
    <source>
        <dbReference type="Proteomes" id="UP001497744"/>
    </source>
</evidence>
<comment type="caution">
    <text evidence="1">The sequence shown here is derived from an EMBL/GenBank/DDBJ whole genome shotgun (WGS) entry which is preliminary data.</text>
</comment>
<dbReference type="EMBL" id="BPLF01000004">
    <property type="protein sequence ID" value="GIX65424.1"/>
    <property type="molecule type" value="Genomic_DNA"/>
</dbReference>
<name>A0AAV4LZ96_BABCB</name>
<sequence>MAPVSNFVRPSTPPKYFGIDVDGTFYAKEAAAFDKNRKAFRKLVEAGYKPFLCTGRPLFSVQAMLGDLNKDGIYTGLPGVYQNGACVYDESGKLISVTPHKKSFIREVCDAAKQHGLEHLVVFFSATNLYGLAEESTCWRHLVKLWNMDWPLKVASVDEIVDADILEMLVADYTRLQVHLTSEEGVDFVAKQGACGLCDLSPPGITKVIGLRSLMQHAGATTKDCCYIGDGTNDMEAMEAVDLSFAVGNAIDSVKASAKYVVEETYEEAAFAKVVSLVYDIDVE</sequence>
<dbReference type="SUPFAM" id="SSF56784">
    <property type="entry name" value="HAD-like"/>
    <property type="match status" value="1"/>
</dbReference>
<dbReference type="GO" id="GO:0016791">
    <property type="term" value="F:phosphatase activity"/>
    <property type="evidence" value="ECO:0007669"/>
    <property type="project" value="UniProtKB-ARBA"/>
</dbReference>
<dbReference type="InterPro" id="IPR023214">
    <property type="entry name" value="HAD_sf"/>
</dbReference>
<dbReference type="GO" id="GO:0005829">
    <property type="term" value="C:cytosol"/>
    <property type="evidence" value="ECO:0007669"/>
    <property type="project" value="TreeGrafter"/>
</dbReference>
<dbReference type="Gene3D" id="3.30.1240.10">
    <property type="match status" value="1"/>
</dbReference>
<dbReference type="Pfam" id="PF08282">
    <property type="entry name" value="Hydrolase_3"/>
    <property type="match status" value="1"/>
</dbReference>
<reference evidence="1 2" key="1">
    <citation type="submission" date="2021-06" db="EMBL/GenBank/DDBJ databases">
        <title>Genome sequence of Babesia caballi.</title>
        <authorList>
            <person name="Yamagishi J."/>
            <person name="Kidaka T."/>
            <person name="Ochi A."/>
        </authorList>
    </citation>
    <scope>NUCLEOTIDE SEQUENCE [LARGE SCALE GENOMIC DNA]</scope>
    <source>
        <strain evidence="1">USDA-D6B2</strain>
    </source>
</reference>
<dbReference type="AlphaFoldDB" id="A0AAV4LZ96"/>
<gene>
    <name evidence="1" type="ORF">BcabD6B2_48590</name>
</gene>
<dbReference type="Proteomes" id="UP001497744">
    <property type="component" value="Unassembled WGS sequence"/>
</dbReference>
<accession>A0AAV4LZ96</accession>
<organism evidence="1 2">
    <name type="scientific">Babesia caballi</name>
    <dbReference type="NCBI Taxonomy" id="5871"/>
    <lineage>
        <taxon>Eukaryota</taxon>
        <taxon>Sar</taxon>
        <taxon>Alveolata</taxon>
        <taxon>Apicomplexa</taxon>
        <taxon>Aconoidasida</taxon>
        <taxon>Piroplasmida</taxon>
        <taxon>Babesiidae</taxon>
        <taxon>Babesia</taxon>
    </lineage>
</organism>
<evidence type="ECO:0000313" key="1">
    <source>
        <dbReference type="EMBL" id="GIX65424.1"/>
    </source>
</evidence>
<keyword evidence="2" id="KW-1185">Reference proteome</keyword>
<dbReference type="GO" id="GO:0000287">
    <property type="term" value="F:magnesium ion binding"/>
    <property type="evidence" value="ECO:0007669"/>
    <property type="project" value="TreeGrafter"/>
</dbReference>
<keyword evidence="1" id="KW-0378">Hydrolase</keyword>
<proteinExistence type="predicted"/>
<protein>
    <submittedName>
        <fullName evidence="1">Haloacid dehalogenase-like hydrolase family member protein</fullName>
    </submittedName>
</protein>
<dbReference type="PANTHER" id="PTHR10000:SF8">
    <property type="entry name" value="HAD SUPERFAMILY HYDROLASE-LIKE, TYPE 3"/>
    <property type="match status" value="1"/>
</dbReference>
<dbReference type="RefSeq" id="XP_067717493.1">
    <property type="nucleotide sequence ID" value="XM_067861392.1"/>
</dbReference>
<dbReference type="GeneID" id="94196905"/>
<dbReference type="PANTHER" id="PTHR10000">
    <property type="entry name" value="PHOSPHOSERINE PHOSPHATASE"/>
    <property type="match status" value="1"/>
</dbReference>
<dbReference type="Gene3D" id="3.40.50.1000">
    <property type="entry name" value="HAD superfamily/HAD-like"/>
    <property type="match status" value="1"/>
</dbReference>